<evidence type="ECO:0000256" key="1">
    <source>
        <dbReference type="SAM" id="Phobius"/>
    </source>
</evidence>
<reference evidence="2" key="1">
    <citation type="journal article" date="2014" name="Nat. Commun.">
        <title>The emerging biofuel crop Camelina sativa retains a highly undifferentiated hexaploid genome structure.</title>
        <authorList>
            <person name="Kagale S."/>
            <person name="Koh C."/>
            <person name="Nixon J."/>
            <person name="Bollina V."/>
            <person name="Clarke W.E."/>
            <person name="Tuteja R."/>
            <person name="Spillane C."/>
            <person name="Robinson S.J."/>
            <person name="Links M.G."/>
            <person name="Clarke C."/>
            <person name="Higgins E.E."/>
            <person name="Huebert T."/>
            <person name="Sharpe A.G."/>
            <person name="Parkin I.A."/>
        </authorList>
    </citation>
    <scope>NUCLEOTIDE SEQUENCE [LARGE SCALE GENOMIC DNA]</scope>
    <source>
        <strain evidence="2">cv. DH55</strain>
    </source>
</reference>
<keyword evidence="1" id="KW-1133">Transmembrane helix</keyword>
<name>A0ABM0T655_CAMSA</name>
<evidence type="ECO:0000313" key="3">
    <source>
        <dbReference type="RefSeq" id="XP_010421441.1"/>
    </source>
</evidence>
<keyword evidence="2" id="KW-1185">Reference proteome</keyword>
<sequence>MRIPQFWHNRRRTLGLGRPKSLSSIVMCFGWLFVAIHLSCRAFFRRSQLCCCRRFVSDHVSSPSCSQLDIIGLSMKWHFWQLSFPSAKWYGDVIWIFDPGIIWTWIDNESEWKKLLMQTLVHSPGLRHCLRIWWREIRLFLLLRIDFGKFLPWFSLSIKEFGQPLVVNFNGCSWGCQHGTRFKRWCSSFHYLWALAITKKDVISRCWRCVVGKQCNRWIVITDCFKVYWSFVKKTIAKQDDHVRKKTNKEDNRFDNLLACKAYKEKECLFHLFDCVSSS</sequence>
<dbReference type="Proteomes" id="UP000694864">
    <property type="component" value="Chromosome 1"/>
</dbReference>
<keyword evidence="1" id="KW-0472">Membrane</keyword>
<organism evidence="2 3">
    <name type="scientific">Camelina sativa</name>
    <name type="common">False flax</name>
    <name type="synonym">Myagrum sativum</name>
    <dbReference type="NCBI Taxonomy" id="90675"/>
    <lineage>
        <taxon>Eukaryota</taxon>
        <taxon>Viridiplantae</taxon>
        <taxon>Streptophyta</taxon>
        <taxon>Embryophyta</taxon>
        <taxon>Tracheophyta</taxon>
        <taxon>Spermatophyta</taxon>
        <taxon>Magnoliopsida</taxon>
        <taxon>eudicotyledons</taxon>
        <taxon>Gunneridae</taxon>
        <taxon>Pentapetalae</taxon>
        <taxon>rosids</taxon>
        <taxon>malvids</taxon>
        <taxon>Brassicales</taxon>
        <taxon>Brassicaceae</taxon>
        <taxon>Camelineae</taxon>
        <taxon>Camelina</taxon>
    </lineage>
</organism>
<accession>A0ABM0T655</accession>
<reference evidence="3" key="2">
    <citation type="submission" date="2025-08" db="UniProtKB">
        <authorList>
            <consortium name="RefSeq"/>
        </authorList>
    </citation>
    <scope>IDENTIFICATION</scope>
    <source>
        <tissue evidence="3">Leaf</tissue>
    </source>
</reference>
<protein>
    <submittedName>
        <fullName evidence="3">Uncharacterized protein LOC104706898</fullName>
    </submittedName>
</protein>
<proteinExistence type="predicted"/>
<dbReference type="RefSeq" id="XP_010421441.1">
    <property type="nucleotide sequence ID" value="XM_010423139.1"/>
</dbReference>
<gene>
    <name evidence="3" type="primary">LOC104706898</name>
</gene>
<evidence type="ECO:0000313" key="2">
    <source>
        <dbReference type="Proteomes" id="UP000694864"/>
    </source>
</evidence>
<feature type="transmembrane region" description="Helical" evidence="1">
    <location>
        <begin position="21"/>
        <end position="44"/>
    </location>
</feature>
<dbReference type="GeneID" id="104706898"/>
<keyword evidence="1" id="KW-0812">Transmembrane</keyword>